<evidence type="ECO:0000313" key="4">
    <source>
        <dbReference type="WBParaSite" id="jg21581"/>
    </source>
</evidence>
<dbReference type="PANTHER" id="PTHR13466:SF0">
    <property type="entry name" value="SMP-LTD DOMAIN-CONTAINING PROTEIN"/>
    <property type="match status" value="1"/>
</dbReference>
<sequence length="283" mass="32087">MSTSPVHQPEATTWTMPPVLRVPARRADREDSGSLNSMQLAHDAHTITVEIGREADADGYISDEEFCNRSEDEALMRRSASDFNVTPGSGYKMTSPRSGNHTVNGVRSKSTRISTCLPDLLERRSDVQQAAQACSKYMLEKAFPDPECSARNEEFHCLHRILCFPNCRRSTFFTFFKTCSFLSIWTQLLAIRLTGTQQMASAQSEASDEFVVMVNLFAARIFYDFCRDEYWCKAVQNKIQSKLATIHLPYFIETLELSKSTLEQPFLEFPRSTQLPLMNGAYG</sequence>
<evidence type="ECO:0000313" key="3">
    <source>
        <dbReference type="Proteomes" id="UP000887574"/>
    </source>
</evidence>
<dbReference type="WBParaSite" id="jg21581">
    <property type="protein sequence ID" value="jg21581"/>
    <property type="gene ID" value="jg21581"/>
</dbReference>
<name>A0A915DPL9_9BILA</name>
<dbReference type="GO" id="GO:0008289">
    <property type="term" value="F:lipid binding"/>
    <property type="evidence" value="ECO:0007669"/>
    <property type="project" value="TreeGrafter"/>
</dbReference>
<feature type="compositionally biased region" description="Polar residues" evidence="2">
    <location>
        <begin position="95"/>
        <end position="105"/>
    </location>
</feature>
<dbReference type="GO" id="GO:0005789">
    <property type="term" value="C:endoplasmic reticulum membrane"/>
    <property type="evidence" value="ECO:0007669"/>
    <property type="project" value="UniProtKB-SubCell"/>
</dbReference>
<protein>
    <submittedName>
        <fullName evidence="4">Uncharacterized protein</fullName>
    </submittedName>
</protein>
<evidence type="ECO:0000256" key="1">
    <source>
        <dbReference type="ARBA" id="ARBA00004586"/>
    </source>
</evidence>
<dbReference type="AlphaFoldDB" id="A0A915DPL9"/>
<feature type="region of interest" description="Disordered" evidence="2">
    <location>
        <begin position="86"/>
        <end position="105"/>
    </location>
</feature>
<comment type="subcellular location">
    <subcellularLocation>
        <location evidence="1">Endoplasmic reticulum membrane</location>
    </subcellularLocation>
</comment>
<dbReference type="Proteomes" id="UP000887574">
    <property type="component" value="Unplaced"/>
</dbReference>
<proteinExistence type="predicted"/>
<dbReference type="PANTHER" id="PTHR13466">
    <property type="entry name" value="TEX2 PROTEIN-RELATED"/>
    <property type="match status" value="1"/>
</dbReference>
<accession>A0A915DPL9</accession>
<reference evidence="4" key="1">
    <citation type="submission" date="2022-11" db="UniProtKB">
        <authorList>
            <consortium name="WormBaseParasite"/>
        </authorList>
    </citation>
    <scope>IDENTIFICATION</scope>
</reference>
<keyword evidence="3" id="KW-1185">Reference proteome</keyword>
<organism evidence="3 4">
    <name type="scientific">Ditylenchus dipsaci</name>
    <dbReference type="NCBI Taxonomy" id="166011"/>
    <lineage>
        <taxon>Eukaryota</taxon>
        <taxon>Metazoa</taxon>
        <taxon>Ecdysozoa</taxon>
        <taxon>Nematoda</taxon>
        <taxon>Chromadorea</taxon>
        <taxon>Rhabditida</taxon>
        <taxon>Tylenchina</taxon>
        <taxon>Tylenchomorpha</taxon>
        <taxon>Sphaerularioidea</taxon>
        <taxon>Anguinidae</taxon>
        <taxon>Anguininae</taxon>
        <taxon>Ditylenchus</taxon>
    </lineage>
</organism>
<evidence type="ECO:0000256" key="2">
    <source>
        <dbReference type="SAM" id="MobiDB-lite"/>
    </source>
</evidence>